<evidence type="ECO:0000259" key="8">
    <source>
        <dbReference type="PROSITE" id="PS50893"/>
    </source>
</evidence>
<dbReference type="SUPFAM" id="SSF52540">
    <property type="entry name" value="P-loop containing nucleoside triphosphate hydrolases"/>
    <property type="match status" value="1"/>
</dbReference>
<keyword evidence="3" id="KW-0547">Nucleotide-binding</keyword>
<dbReference type="PROSITE" id="PS50929">
    <property type="entry name" value="ABC_TM1F"/>
    <property type="match status" value="1"/>
</dbReference>
<keyword evidence="2 7" id="KW-0812">Transmembrane</keyword>
<keyword evidence="5 7" id="KW-1133">Transmembrane helix</keyword>
<protein>
    <submittedName>
        <fullName evidence="10">Heterodimeric efflux ABC transporter, permease/ATP-binding subunit 2</fullName>
    </submittedName>
</protein>
<dbReference type="PANTHER" id="PTHR24221:SF423">
    <property type="entry name" value="ABC TRANSPORTER"/>
    <property type="match status" value="1"/>
</dbReference>
<feature type="transmembrane region" description="Helical" evidence="7">
    <location>
        <begin position="280"/>
        <end position="301"/>
    </location>
</feature>
<dbReference type="InterPro" id="IPR003593">
    <property type="entry name" value="AAA+_ATPase"/>
</dbReference>
<dbReference type="PROSITE" id="PS50893">
    <property type="entry name" value="ABC_TRANSPORTER_2"/>
    <property type="match status" value="1"/>
</dbReference>
<feature type="domain" description="ABC transmembrane type-1" evidence="9">
    <location>
        <begin position="36"/>
        <end position="306"/>
    </location>
</feature>
<dbReference type="EMBL" id="UOEK01000311">
    <property type="protein sequence ID" value="VAW05186.1"/>
    <property type="molecule type" value="Genomic_DNA"/>
</dbReference>
<dbReference type="PANTHER" id="PTHR24221">
    <property type="entry name" value="ATP-BINDING CASSETTE SUB-FAMILY B"/>
    <property type="match status" value="1"/>
</dbReference>
<dbReference type="InterPro" id="IPR036640">
    <property type="entry name" value="ABC1_TM_sf"/>
</dbReference>
<dbReference type="InterPro" id="IPR039421">
    <property type="entry name" value="Type_1_exporter"/>
</dbReference>
<keyword evidence="4 10" id="KW-0067">ATP-binding</keyword>
<feature type="transmembrane region" description="Helical" evidence="7">
    <location>
        <begin position="242"/>
        <end position="268"/>
    </location>
</feature>
<evidence type="ECO:0000256" key="2">
    <source>
        <dbReference type="ARBA" id="ARBA00022692"/>
    </source>
</evidence>
<evidence type="ECO:0000256" key="5">
    <source>
        <dbReference type="ARBA" id="ARBA00022989"/>
    </source>
</evidence>
<dbReference type="GO" id="GO:0140359">
    <property type="term" value="F:ABC-type transporter activity"/>
    <property type="evidence" value="ECO:0007669"/>
    <property type="project" value="InterPro"/>
</dbReference>
<feature type="transmembrane region" description="Helical" evidence="7">
    <location>
        <begin position="21"/>
        <end position="41"/>
    </location>
</feature>
<dbReference type="Gene3D" id="1.20.1560.10">
    <property type="entry name" value="ABC transporter type 1, transmembrane domain"/>
    <property type="match status" value="1"/>
</dbReference>
<dbReference type="Pfam" id="PF00664">
    <property type="entry name" value="ABC_membrane"/>
    <property type="match status" value="1"/>
</dbReference>
<feature type="domain" description="ABC transporter" evidence="8">
    <location>
        <begin position="355"/>
        <end position="588"/>
    </location>
</feature>
<feature type="transmembrane region" description="Helical" evidence="7">
    <location>
        <begin position="61"/>
        <end position="84"/>
    </location>
</feature>
<dbReference type="InterPro" id="IPR003439">
    <property type="entry name" value="ABC_transporter-like_ATP-bd"/>
</dbReference>
<dbReference type="SMART" id="SM00382">
    <property type="entry name" value="AAA"/>
    <property type="match status" value="1"/>
</dbReference>
<reference evidence="10" key="1">
    <citation type="submission" date="2018-06" db="EMBL/GenBank/DDBJ databases">
        <authorList>
            <person name="Zhirakovskaya E."/>
        </authorList>
    </citation>
    <scope>NUCLEOTIDE SEQUENCE</scope>
</reference>
<evidence type="ECO:0000259" key="9">
    <source>
        <dbReference type="PROSITE" id="PS50929"/>
    </source>
</evidence>
<feature type="transmembrane region" description="Helical" evidence="7">
    <location>
        <begin position="165"/>
        <end position="183"/>
    </location>
</feature>
<dbReference type="GO" id="GO:0016020">
    <property type="term" value="C:membrane"/>
    <property type="evidence" value="ECO:0007669"/>
    <property type="project" value="UniProtKB-SubCell"/>
</dbReference>
<gene>
    <name evidence="10" type="ORF">MNBD_ACTINO02-2169</name>
</gene>
<dbReference type="GO" id="GO:0016887">
    <property type="term" value="F:ATP hydrolysis activity"/>
    <property type="evidence" value="ECO:0007669"/>
    <property type="project" value="InterPro"/>
</dbReference>
<evidence type="ECO:0000313" key="10">
    <source>
        <dbReference type="EMBL" id="VAW05186.1"/>
    </source>
</evidence>
<dbReference type="CDD" id="cd07346">
    <property type="entry name" value="ABC_6TM_exporters"/>
    <property type="match status" value="1"/>
</dbReference>
<keyword evidence="6 7" id="KW-0472">Membrane</keyword>
<dbReference type="SUPFAM" id="SSF90123">
    <property type="entry name" value="ABC transporter transmembrane region"/>
    <property type="match status" value="1"/>
</dbReference>
<sequence length="592" mass="64873">MSNPQTVPTRKLMVRLANRFRFRYLMNLAIWTSMWALPIIPGLLTRRFFDSLEAGTAGANVATIIVIFLAYGVARLAMMLMGMWNDAHMGFRLESLLRRNMIERLYALPGAQSVEHSPGESISRFREDIEHVEEAHGWTADTAGAIVFSAVAVVVLSSIDLRMTLIVFTPLVIVIVIAERFGTRIKRYRLAAREATGAVTGAIGELFASAQSVKVAGAEASMVAHIDGLSEHRRVLMVKDRALGAALESVFWNVLYIGTAIILILSAGSMTSGDLSLGEFALFIYFLDYVTDAVYFIGLFITRMKQAGVSFDRMIGFMRGSHWSELVQDRDLALRGSHPLPEISTARTAPALETLVVSGLGYHYPGTSLGVTNVDLTVHRGDFVVITGKIGSGKTTLLRAILGLVDATEGEVRWNGMLVRDRAAFFTPPVSAYTPQVPHLFSMSLRDNLLLGLQLGDGDLARAAYAAALEDDILEMPNRLDTPVGPRGMRLSGGQVQRAAAARMFLREPDLLIFDDLSSALDIRTELTLWDRLRSGNTETTSLVVSHRKPALKMATTIVLLDEGSISAVGTVDELLKSSRLFRDLWHGTTST</sequence>
<dbReference type="CDD" id="cd03228">
    <property type="entry name" value="ABCC_MRP_Like"/>
    <property type="match status" value="1"/>
</dbReference>
<evidence type="ECO:0000256" key="1">
    <source>
        <dbReference type="ARBA" id="ARBA00004141"/>
    </source>
</evidence>
<comment type="subcellular location">
    <subcellularLocation>
        <location evidence="1">Membrane</location>
        <topology evidence="1">Multi-pass membrane protein</topology>
    </subcellularLocation>
</comment>
<evidence type="ECO:0000256" key="6">
    <source>
        <dbReference type="ARBA" id="ARBA00023136"/>
    </source>
</evidence>
<feature type="transmembrane region" description="Helical" evidence="7">
    <location>
        <begin position="138"/>
        <end position="159"/>
    </location>
</feature>
<dbReference type="InterPro" id="IPR011527">
    <property type="entry name" value="ABC1_TM_dom"/>
</dbReference>
<proteinExistence type="predicted"/>
<dbReference type="GO" id="GO:0005524">
    <property type="term" value="F:ATP binding"/>
    <property type="evidence" value="ECO:0007669"/>
    <property type="project" value="UniProtKB-KW"/>
</dbReference>
<evidence type="ECO:0000256" key="3">
    <source>
        <dbReference type="ARBA" id="ARBA00022741"/>
    </source>
</evidence>
<dbReference type="InterPro" id="IPR027417">
    <property type="entry name" value="P-loop_NTPase"/>
</dbReference>
<organism evidence="10">
    <name type="scientific">hydrothermal vent metagenome</name>
    <dbReference type="NCBI Taxonomy" id="652676"/>
    <lineage>
        <taxon>unclassified sequences</taxon>
        <taxon>metagenomes</taxon>
        <taxon>ecological metagenomes</taxon>
    </lineage>
</organism>
<dbReference type="Pfam" id="PF00005">
    <property type="entry name" value="ABC_tran"/>
    <property type="match status" value="1"/>
</dbReference>
<dbReference type="Gene3D" id="3.40.50.300">
    <property type="entry name" value="P-loop containing nucleotide triphosphate hydrolases"/>
    <property type="match status" value="1"/>
</dbReference>
<accession>A0A3B0TDZ7</accession>
<evidence type="ECO:0000256" key="7">
    <source>
        <dbReference type="SAM" id="Phobius"/>
    </source>
</evidence>
<evidence type="ECO:0000256" key="4">
    <source>
        <dbReference type="ARBA" id="ARBA00022840"/>
    </source>
</evidence>
<dbReference type="AlphaFoldDB" id="A0A3B0TDZ7"/>
<name>A0A3B0TDZ7_9ZZZZ</name>